<sequence>MTIELSVEWYKVPILVDLGTGELAAPLQIEQGFPPLNTVRRKYKPKLFDYEQRDETPQDSKAPFKINFFLKIIDQTLSSLNSRFEMISDYNIFGFFSDILKLNVVLYSKS</sequence>
<proteinExistence type="predicted"/>
<dbReference type="EMBL" id="OV651832">
    <property type="protein sequence ID" value="CAH1107182.1"/>
    <property type="molecule type" value="Genomic_DNA"/>
</dbReference>
<evidence type="ECO:0000313" key="2">
    <source>
        <dbReference type="Proteomes" id="UP001153636"/>
    </source>
</evidence>
<organism evidence="1 2">
    <name type="scientific">Psylliodes chrysocephalus</name>
    <dbReference type="NCBI Taxonomy" id="3402493"/>
    <lineage>
        <taxon>Eukaryota</taxon>
        <taxon>Metazoa</taxon>
        <taxon>Ecdysozoa</taxon>
        <taxon>Arthropoda</taxon>
        <taxon>Hexapoda</taxon>
        <taxon>Insecta</taxon>
        <taxon>Pterygota</taxon>
        <taxon>Neoptera</taxon>
        <taxon>Endopterygota</taxon>
        <taxon>Coleoptera</taxon>
        <taxon>Polyphaga</taxon>
        <taxon>Cucujiformia</taxon>
        <taxon>Chrysomeloidea</taxon>
        <taxon>Chrysomelidae</taxon>
        <taxon>Galerucinae</taxon>
        <taxon>Alticini</taxon>
        <taxon>Psylliodes</taxon>
    </lineage>
</organism>
<name>A0A9P0GF81_9CUCU</name>
<dbReference type="Proteomes" id="UP001153636">
    <property type="component" value="Chromosome 20"/>
</dbReference>
<gene>
    <name evidence="1" type="ORF">PSYICH_LOCUS7941</name>
</gene>
<dbReference type="OrthoDB" id="6776843at2759"/>
<evidence type="ECO:0000313" key="1">
    <source>
        <dbReference type="EMBL" id="CAH1107182.1"/>
    </source>
</evidence>
<keyword evidence="2" id="KW-1185">Reference proteome</keyword>
<dbReference type="AlphaFoldDB" id="A0A9P0GF81"/>
<protein>
    <submittedName>
        <fullName evidence="1">Uncharacterized protein</fullName>
    </submittedName>
</protein>
<accession>A0A9P0GF81</accession>
<reference evidence="1" key="1">
    <citation type="submission" date="2022-01" db="EMBL/GenBank/DDBJ databases">
        <authorList>
            <person name="King R."/>
        </authorList>
    </citation>
    <scope>NUCLEOTIDE SEQUENCE</scope>
</reference>